<sequence length="93" mass="9929">MSSRFAATSEHMIDIVPYQARCRRKSIGPRTPRRSAVGFGACHTVRVGGSPAVLAETPGCRFLAATPTVRGEPDEALVVELPALCVFDTGEQT</sequence>
<dbReference type="Proteomes" id="UP000011731">
    <property type="component" value="Unassembled WGS sequence"/>
</dbReference>
<evidence type="ECO:0000313" key="2">
    <source>
        <dbReference type="Proteomes" id="UP000011731"/>
    </source>
</evidence>
<organism evidence="1 2">
    <name type="scientific">Rhodococcus ruber BKS 20-38</name>
    <dbReference type="NCBI Taxonomy" id="1278076"/>
    <lineage>
        <taxon>Bacteria</taxon>
        <taxon>Bacillati</taxon>
        <taxon>Actinomycetota</taxon>
        <taxon>Actinomycetes</taxon>
        <taxon>Mycobacteriales</taxon>
        <taxon>Nocardiaceae</taxon>
        <taxon>Rhodococcus</taxon>
    </lineage>
</organism>
<proteinExistence type="predicted"/>
<accession>M2XNF8</accession>
<reference evidence="1 2" key="1">
    <citation type="journal article" date="2013" name="Genome Announc.">
        <title>Draft Genome Sequence of Rhodococcus ruber Strain BKS 20-38.</title>
        <authorList>
            <person name="Bala M."/>
            <person name="Kumar S."/>
            <person name="Raghava G.P."/>
            <person name="Mayilraj S."/>
        </authorList>
    </citation>
    <scope>NUCLEOTIDE SEQUENCE [LARGE SCALE GENOMIC DNA]</scope>
    <source>
        <strain evidence="1 2">BKS 20-38</strain>
    </source>
</reference>
<comment type="caution">
    <text evidence="1">The sequence shown here is derived from an EMBL/GenBank/DDBJ whole genome shotgun (WGS) entry which is preliminary data.</text>
</comment>
<protein>
    <submittedName>
        <fullName evidence="1">Uncharacterized protein</fullName>
    </submittedName>
</protein>
<evidence type="ECO:0000313" key="1">
    <source>
        <dbReference type="EMBL" id="EME50695.1"/>
    </source>
</evidence>
<name>M2XNF8_9NOCA</name>
<gene>
    <name evidence="1" type="ORF">G352_27435</name>
</gene>
<keyword evidence="2" id="KW-1185">Reference proteome</keyword>
<dbReference type="EMBL" id="AOEX01000107">
    <property type="protein sequence ID" value="EME50695.1"/>
    <property type="molecule type" value="Genomic_DNA"/>
</dbReference>
<dbReference type="AlphaFoldDB" id="M2XNF8"/>